<dbReference type="AlphaFoldDB" id="A0A8S4QIY4"/>
<dbReference type="EMBL" id="CAKXAJ010006136">
    <property type="protein sequence ID" value="CAH2209517.1"/>
    <property type="molecule type" value="Genomic_DNA"/>
</dbReference>
<comment type="caution">
    <text evidence="2">The sequence shown here is derived from an EMBL/GenBank/DDBJ whole genome shotgun (WGS) entry which is preliminary data.</text>
</comment>
<evidence type="ECO:0000256" key="1">
    <source>
        <dbReference type="SAM" id="MobiDB-lite"/>
    </source>
</evidence>
<reference evidence="2" key="1">
    <citation type="submission" date="2022-03" db="EMBL/GenBank/DDBJ databases">
        <authorList>
            <person name="Lindestad O."/>
        </authorList>
    </citation>
    <scope>NUCLEOTIDE SEQUENCE</scope>
</reference>
<dbReference type="Proteomes" id="UP000838756">
    <property type="component" value="Unassembled WGS sequence"/>
</dbReference>
<keyword evidence="3" id="KW-1185">Reference proteome</keyword>
<organism evidence="2 3">
    <name type="scientific">Pararge aegeria aegeria</name>
    <dbReference type="NCBI Taxonomy" id="348720"/>
    <lineage>
        <taxon>Eukaryota</taxon>
        <taxon>Metazoa</taxon>
        <taxon>Ecdysozoa</taxon>
        <taxon>Arthropoda</taxon>
        <taxon>Hexapoda</taxon>
        <taxon>Insecta</taxon>
        <taxon>Pterygota</taxon>
        <taxon>Neoptera</taxon>
        <taxon>Endopterygota</taxon>
        <taxon>Lepidoptera</taxon>
        <taxon>Glossata</taxon>
        <taxon>Ditrysia</taxon>
        <taxon>Papilionoidea</taxon>
        <taxon>Nymphalidae</taxon>
        <taxon>Satyrinae</taxon>
        <taxon>Satyrini</taxon>
        <taxon>Parargina</taxon>
        <taxon>Pararge</taxon>
    </lineage>
</organism>
<protein>
    <submittedName>
        <fullName evidence="2">Jg17515 protein</fullName>
    </submittedName>
</protein>
<proteinExistence type="predicted"/>
<feature type="region of interest" description="Disordered" evidence="1">
    <location>
        <begin position="1"/>
        <end position="23"/>
    </location>
</feature>
<sequence>MESLGATGNKRPRTVDFGTPYKRPMSSSGLQSVEVMMVMMVMNKFPNTLARDHSTHHCDRFENKSTGAFIQTNNATGLKETDSDLNDLSYSLLCAIVIQSSRQTGRFKWKHRTKDPVN</sequence>
<evidence type="ECO:0000313" key="3">
    <source>
        <dbReference type="Proteomes" id="UP000838756"/>
    </source>
</evidence>
<name>A0A8S4QIY4_9NEOP</name>
<accession>A0A8S4QIY4</accession>
<gene>
    <name evidence="2" type="primary">jg17515</name>
    <name evidence="2" type="ORF">PAEG_LOCUS1915</name>
</gene>
<evidence type="ECO:0000313" key="2">
    <source>
        <dbReference type="EMBL" id="CAH2209517.1"/>
    </source>
</evidence>